<dbReference type="EMBL" id="CM003374">
    <property type="protein sequence ID" value="KOM41979.1"/>
    <property type="molecule type" value="Genomic_DNA"/>
</dbReference>
<reference evidence="3" key="1">
    <citation type="journal article" date="2015" name="Proc. Natl. Acad. Sci. U.S.A.">
        <title>Genome sequencing of adzuki bean (Vigna angularis) provides insight into high starch and low fat accumulation and domestication.</title>
        <authorList>
            <person name="Yang K."/>
            <person name="Tian Z."/>
            <person name="Chen C."/>
            <person name="Luo L."/>
            <person name="Zhao B."/>
            <person name="Wang Z."/>
            <person name="Yu L."/>
            <person name="Li Y."/>
            <person name="Sun Y."/>
            <person name="Li W."/>
            <person name="Chen Y."/>
            <person name="Li Y."/>
            <person name="Zhang Y."/>
            <person name="Ai D."/>
            <person name="Zhao J."/>
            <person name="Shang C."/>
            <person name="Ma Y."/>
            <person name="Wu B."/>
            <person name="Wang M."/>
            <person name="Gao L."/>
            <person name="Sun D."/>
            <person name="Zhang P."/>
            <person name="Guo F."/>
            <person name="Wang W."/>
            <person name="Li Y."/>
            <person name="Wang J."/>
            <person name="Varshney R.K."/>
            <person name="Wang J."/>
            <person name="Ling H.Q."/>
            <person name="Wan P."/>
        </authorList>
    </citation>
    <scope>NUCLEOTIDE SEQUENCE</scope>
    <source>
        <strain evidence="3">cv. Jingnong 6</strain>
    </source>
</reference>
<dbReference type="GO" id="GO:0003723">
    <property type="term" value="F:RNA binding"/>
    <property type="evidence" value="ECO:0007669"/>
    <property type="project" value="InterPro"/>
</dbReference>
<evidence type="ECO:0000256" key="1">
    <source>
        <dbReference type="ARBA" id="ARBA00022737"/>
    </source>
</evidence>
<evidence type="ECO:0000313" key="2">
    <source>
        <dbReference type="EMBL" id="KOM41979.1"/>
    </source>
</evidence>
<protein>
    <recommendedName>
        <fullName evidence="4">Pentatricopeptide repeat-containing protein</fullName>
    </recommendedName>
</protein>
<dbReference type="InterPro" id="IPR046960">
    <property type="entry name" value="PPR_At4g14850-like_plant"/>
</dbReference>
<accession>A0A0L9UHH2</accession>
<dbReference type="Gene3D" id="1.25.40.10">
    <property type="entry name" value="Tetratricopeptide repeat domain"/>
    <property type="match status" value="1"/>
</dbReference>
<sequence>MEIGDGSTEEYLHSSIESLEELMENSDYFMEISNRPSVNELERREIVMSDMEMDVPLETTLFDMYAKCGKFDKTIVVFYSMDGKNLQSCTVMMTVLVDHGRYKDPLWTGRRYFDRMVRMYGIKTSVEHYGCKVDLLGRSGFIQEAYDIIKGLPMERNGVISRSFLAACRHHGWVPSLDADLLSELEHELGAAVLIQTVQFFLLMTKLIK</sequence>
<keyword evidence="1" id="KW-0677">Repeat</keyword>
<dbReference type="AlphaFoldDB" id="A0A0L9UHH2"/>
<evidence type="ECO:0008006" key="4">
    <source>
        <dbReference type="Google" id="ProtNLM"/>
    </source>
</evidence>
<dbReference type="InterPro" id="IPR002885">
    <property type="entry name" value="PPR_rpt"/>
</dbReference>
<dbReference type="InterPro" id="IPR011990">
    <property type="entry name" value="TPR-like_helical_dom_sf"/>
</dbReference>
<dbReference type="PANTHER" id="PTHR47926">
    <property type="entry name" value="PENTATRICOPEPTIDE REPEAT-CONTAINING PROTEIN"/>
    <property type="match status" value="1"/>
</dbReference>
<gene>
    <name evidence="2" type="ORF">LR48_Vigan04g217700</name>
</gene>
<dbReference type="GO" id="GO:0009451">
    <property type="term" value="P:RNA modification"/>
    <property type="evidence" value="ECO:0007669"/>
    <property type="project" value="InterPro"/>
</dbReference>
<dbReference type="Proteomes" id="UP000053144">
    <property type="component" value="Chromosome 4"/>
</dbReference>
<dbReference type="Pfam" id="PF01535">
    <property type="entry name" value="PPR"/>
    <property type="match status" value="1"/>
</dbReference>
<dbReference type="STRING" id="3914.A0A0L9UHH2"/>
<proteinExistence type="predicted"/>
<name>A0A0L9UHH2_PHAAN</name>
<organism evidence="2 3">
    <name type="scientific">Phaseolus angularis</name>
    <name type="common">Azuki bean</name>
    <name type="synonym">Vigna angularis</name>
    <dbReference type="NCBI Taxonomy" id="3914"/>
    <lineage>
        <taxon>Eukaryota</taxon>
        <taxon>Viridiplantae</taxon>
        <taxon>Streptophyta</taxon>
        <taxon>Embryophyta</taxon>
        <taxon>Tracheophyta</taxon>
        <taxon>Spermatophyta</taxon>
        <taxon>Magnoliopsida</taxon>
        <taxon>eudicotyledons</taxon>
        <taxon>Gunneridae</taxon>
        <taxon>Pentapetalae</taxon>
        <taxon>rosids</taxon>
        <taxon>fabids</taxon>
        <taxon>Fabales</taxon>
        <taxon>Fabaceae</taxon>
        <taxon>Papilionoideae</taxon>
        <taxon>50 kb inversion clade</taxon>
        <taxon>NPAAA clade</taxon>
        <taxon>indigoferoid/millettioid clade</taxon>
        <taxon>Phaseoleae</taxon>
        <taxon>Vigna</taxon>
    </lineage>
</organism>
<evidence type="ECO:0000313" key="3">
    <source>
        <dbReference type="Proteomes" id="UP000053144"/>
    </source>
</evidence>
<dbReference type="Gramene" id="KOM41979">
    <property type="protein sequence ID" value="KOM41979"/>
    <property type="gene ID" value="LR48_Vigan04g217700"/>
</dbReference>